<dbReference type="Pfam" id="PF16137">
    <property type="entry name" value="DUF4845"/>
    <property type="match status" value="1"/>
</dbReference>
<organism evidence="2 3">
    <name type="scientific">Denitrificimonas caeni</name>
    <dbReference type="NCBI Taxonomy" id="521720"/>
    <lineage>
        <taxon>Bacteria</taxon>
        <taxon>Pseudomonadati</taxon>
        <taxon>Pseudomonadota</taxon>
        <taxon>Gammaproteobacteria</taxon>
        <taxon>Pseudomonadales</taxon>
        <taxon>Pseudomonadaceae</taxon>
        <taxon>Denitrificimonas</taxon>
    </lineage>
</organism>
<proteinExistence type="predicted"/>
<evidence type="ECO:0000313" key="3">
    <source>
        <dbReference type="Proteomes" id="UP001212189"/>
    </source>
</evidence>
<feature type="transmembrane region" description="Helical" evidence="1">
    <location>
        <begin position="12"/>
        <end position="33"/>
    </location>
</feature>
<dbReference type="KEGG" id="dce:O6P33_09855"/>
<dbReference type="Proteomes" id="UP001212189">
    <property type="component" value="Chromosome"/>
</dbReference>
<gene>
    <name evidence="2" type="ORF">O6P33_09855</name>
</gene>
<keyword evidence="1" id="KW-0472">Membrane</keyword>
<protein>
    <submittedName>
        <fullName evidence="2">DUF4845 domain-containing protein</fullName>
    </submittedName>
</protein>
<evidence type="ECO:0000256" key="1">
    <source>
        <dbReference type="SAM" id="Phobius"/>
    </source>
</evidence>
<dbReference type="InterPro" id="IPR032314">
    <property type="entry name" value="DUF4845"/>
</dbReference>
<dbReference type="RefSeq" id="WP_269817610.1">
    <property type="nucleotide sequence ID" value="NZ_CP114976.1"/>
</dbReference>
<keyword evidence="3" id="KW-1185">Reference proteome</keyword>
<evidence type="ECO:0000313" key="2">
    <source>
        <dbReference type="EMBL" id="WBE24667.1"/>
    </source>
</evidence>
<reference evidence="2 3" key="1">
    <citation type="submission" date="2022-12" db="EMBL/GenBank/DDBJ databases">
        <title>Coexistence and Characterization of a Novel Tigecycline Resistance gene tet(X) variant and blaNDM-1 in a Pseudomonas caeni Isolate of Chicken Origin.</title>
        <authorList>
            <person name="Lu X."/>
            <person name="Zhang L."/>
            <person name="Li R."/>
            <person name="Wang Z."/>
        </authorList>
    </citation>
    <scope>NUCLEOTIDE SEQUENCE [LARGE SCALE GENOMIC DNA]</scope>
    <source>
        <strain evidence="2 3">CE14</strain>
    </source>
</reference>
<keyword evidence="1" id="KW-1133">Transmembrane helix</keyword>
<accession>A0AAE9VMS2</accession>
<sequence length="127" mass="14751">MQNIKNQQGMSFFSWLVILVLIAFFASAAFKLIPHYMDNRALDKAIMAVEKDKATGDKIDTVGDLYTHINKSMQVNAIRDLKIDDIMTVNKVNNDYLIHLKYEQREPLIKNIDLVVTFDKEYRVRAQ</sequence>
<dbReference type="EMBL" id="CP114976">
    <property type="protein sequence ID" value="WBE24667.1"/>
    <property type="molecule type" value="Genomic_DNA"/>
</dbReference>
<keyword evidence="1" id="KW-0812">Transmembrane</keyword>
<name>A0AAE9VMS2_9GAMM</name>
<dbReference type="AlphaFoldDB" id="A0AAE9VMS2"/>